<name>A0ABS2MPU1_9FIRM</name>
<comment type="similarity">
    <text evidence="1">Belongs to the MobA/MobL family.</text>
</comment>
<gene>
    <name evidence="5" type="ORF">JOC49_000924</name>
</gene>
<comment type="caution">
    <text evidence="5">The sequence shown here is derived from an EMBL/GenBank/DDBJ whole genome shotgun (WGS) entry which is preliminary data.</text>
</comment>
<dbReference type="Proteomes" id="UP000767854">
    <property type="component" value="Unassembled WGS sequence"/>
</dbReference>
<feature type="domain" description="MobA/MobL protein" evidence="4">
    <location>
        <begin position="17"/>
        <end position="241"/>
    </location>
</feature>
<proteinExistence type="inferred from homology"/>
<organism evidence="5 6">
    <name type="scientific">Fusibacter tunisiensis</name>
    <dbReference type="NCBI Taxonomy" id="1008308"/>
    <lineage>
        <taxon>Bacteria</taxon>
        <taxon>Bacillati</taxon>
        <taxon>Bacillota</taxon>
        <taxon>Clostridia</taxon>
        <taxon>Eubacteriales</taxon>
        <taxon>Eubacteriales Family XII. Incertae Sedis</taxon>
        <taxon>Fusibacter</taxon>
    </lineage>
</organism>
<feature type="coiled-coil region" evidence="3">
    <location>
        <begin position="446"/>
        <end position="483"/>
    </location>
</feature>
<protein>
    <recommendedName>
        <fullName evidence="4">MobA/MobL protein domain-containing protein</fullName>
    </recommendedName>
</protein>
<dbReference type="NCBIfam" id="NF041496">
    <property type="entry name" value="MobQ"/>
    <property type="match status" value="1"/>
</dbReference>
<evidence type="ECO:0000313" key="6">
    <source>
        <dbReference type="Proteomes" id="UP000767854"/>
    </source>
</evidence>
<evidence type="ECO:0000256" key="2">
    <source>
        <dbReference type="ARBA" id="ARBA00022971"/>
    </source>
</evidence>
<keyword evidence="6" id="KW-1185">Reference proteome</keyword>
<dbReference type="Gene3D" id="3.30.930.30">
    <property type="match status" value="1"/>
</dbReference>
<dbReference type="RefSeq" id="WP_204662888.1">
    <property type="nucleotide sequence ID" value="NZ_JAFBDT010000005.1"/>
</dbReference>
<keyword evidence="3" id="KW-0175">Coiled coil</keyword>
<accession>A0ABS2MPU1</accession>
<sequence length="484" mass="56494">MAIFHCDIKVISRGKSKSAVASSAYRSGTKMTNEYDGEIHDYTRKGGIHSSAILLPSHAPKEYADRSTLWNAVEMIEKQHNSQLAREIEVSIPKEIPSHLWQRMMIDFCNTNFVKQGMIADLSVHNKDPNNPHCHIMLTMRPIKENGKWGAKSRKEYVLDDNGNRIKLASGNWKSTKVDTMDWNSQDNAELWRTNWSEHCNLYLENLGHTERIDHRSYERQGIDKIPQIHLGVSASQMEQKGIKTDRGNRNREILNDNKQMKILRARITRLMKWQRELEAQPLDIAKAEIKTSVLGKLYANKDVVKNQNKTVRNLKADNKVHNFMQTHNIETMADFSAKVVDLNTSFYELKKLSKANNTAIADMDNRLKLWSEYEPLKKYIFKYNELNSKDKKAFITKYRDKFNRYDELQKVWKEIEATEGKVTPKQWQKTHSTLIDDNKLCEWKMKALKEEIGTAERIQKLLDEEVKEQNQAKDKKRVTENEL</sequence>
<reference evidence="5 6" key="1">
    <citation type="submission" date="2021-01" db="EMBL/GenBank/DDBJ databases">
        <title>Genomic Encyclopedia of Type Strains, Phase IV (KMG-IV): sequencing the most valuable type-strain genomes for metagenomic binning, comparative biology and taxonomic classification.</title>
        <authorList>
            <person name="Goeker M."/>
        </authorList>
    </citation>
    <scope>NUCLEOTIDE SEQUENCE [LARGE SCALE GENOMIC DNA]</scope>
    <source>
        <strain evidence="5 6">DSM 24436</strain>
    </source>
</reference>
<dbReference type="EMBL" id="JAFBDT010000005">
    <property type="protein sequence ID" value="MBM7561404.1"/>
    <property type="molecule type" value="Genomic_DNA"/>
</dbReference>
<evidence type="ECO:0000256" key="1">
    <source>
        <dbReference type="ARBA" id="ARBA00010873"/>
    </source>
</evidence>
<evidence type="ECO:0000259" key="4">
    <source>
        <dbReference type="Pfam" id="PF03389"/>
    </source>
</evidence>
<dbReference type="Pfam" id="PF03389">
    <property type="entry name" value="MobA_MobL"/>
    <property type="match status" value="1"/>
</dbReference>
<keyword evidence="2" id="KW-0184">Conjugation</keyword>
<evidence type="ECO:0000256" key="3">
    <source>
        <dbReference type="SAM" id="Coils"/>
    </source>
</evidence>
<evidence type="ECO:0000313" key="5">
    <source>
        <dbReference type="EMBL" id="MBM7561404.1"/>
    </source>
</evidence>
<dbReference type="InterPro" id="IPR005053">
    <property type="entry name" value="MobA_MobL"/>
</dbReference>